<organism evidence="1 2">
    <name type="scientific">Marchantia polymorpha</name>
    <name type="common">Common liverwort</name>
    <name type="synonym">Marchantia aquatica</name>
    <dbReference type="NCBI Taxonomy" id="3197"/>
    <lineage>
        <taxon>Eukaryota</taxon>
        <taxon>Viridiplantae</taxon>
        <taxon>Streptophyta</taxon>
        <taxon>Embryophyta</taxon>
        <taxon>Marchantiophyta</taxon>
        <taxon>Marchantiopsida</taxon>
        <taxon>Marchantiidae</taxon>
        <taxon>Marchantiales</taxon>
        <taxon>Marchantiaceae</taxon>
        <taxon>Marchantia</taxon>
    </lineage>
</organism>
<dbReference type="Gramene" id="Mp7g00040.1">
    <property type="protein sequence ID" value="Mp7g00040.1.cds"/>
    <property type="gene ID" value="Mp7g00040"/>
</dbReference>
<sequence>MKRSLGHYKLERRRNLEESRLSVSAAEFSGSPFPDLELDLSEDDIGETAYEIFVIACRHNAHSAQTQAPKSKAGLPSVSSLTAKGFRKVDVAMKSKRDRPVHPASKGKKPHTAAEIIESRIRNGLLRVFTHQFGKPVECLIVPLELLQIIGPSDFVNTAHYSRWRLMQLRVLEGGLLIYPSIRKESSDKIVDQRLQKMLHDPKHSSVDTSKSSEEMSPLRMAALAKAGRSVSGKHPSPHLHWADGYPLNVSLYLALLSSVFDTLKEGQVIENLGILGINQMLHDLYFMWMLFSQFVATEQLAVGLLQGAEHLMKEALKTALTSIHSWEERRLLAYRETFPKRDGGVMEALLSIGLLASRILADDANQVSQCKQKELSNYESEKIMETTDTRRRSFKNGGVSCPPLMVLAADIGQLAEEERLRFSPVLKQWNAYAGGIAAATLHACFAREIMQLLSDRQTIGPEVLQIAVEDAVDAEDGGKGLMREMQPYECETTIERLSKDWLQNGLAHLLEWVVRNIQHEVVEWSSNAAGKGVVEGQALKVAEMQGMDVEVHIMVPRRIAASVLLACGVRKWIRWTSG</sequence>
<protein>
    <recommendedName>
        <fullName evidence="3">MHD1 domain-containing protein</fullName>
    </recommendedName>
</protein>
<evidence type="ECO:0000313" key="1">
    <source>
        <dbReference type="EMBL" id="PTQ39313.1"/>
    </source>
</evidence>
<dbReference type="PANTHER" id="PTHR31280">
    <property type="entry name" value="PROTEIN UNC-13 HOMOLOG"/>
    <property type="match status" value="1"/>
</dbReference>
<proteinExistence type="predicted"/>
<name>A0A2R6WZN0_MARPO</name>
<dbReference type="EMBL" id="KZ772718">
    <property type="protein sequence ID" value="PTQ39313.1"/>
    <property type="molecule type" value="Genomic_DNA"/>
</dbReference>
<dbReference type="InterPro" id="IPR008528">
    <property type="entry name" value="unc-13_homologue"/>
</dbReference>
<dbReference type="OrthoDB" id="1689965at2759"/>
<dbReference type="AlphaFoldDB" id="A0A2R6WZN0"/>
<evidence type="ECO:0000313" key="2">
    <source>
        <dbReference type="Proteomes" id="UP000244005"/>
    </source>
</evidence>
<gene>
    <name evidence="1" type="ORF">MARPO_0046s0120</name>
</gene>
<accession>A0A2R6WZN0</accession>
<evidence type="ECO:0008006" key="3">
    <source>
        <dbReference type="Google" id="ProtNLM"/>
    </source>
</evidence>
<dbReference type="PANTHER" id="PTHR31280:SF4">
    <property type="entry name" value="ELONGATION FACTOR TS (DUF810)"/>
    <property type="match status" value="1"/>
</dbReference>
<dbReference type="Proteomes" id="UP000244005">
    <property type="component" value="Unassembled WGS sequence"/>
</dbReference>
<reference evidence="2" key="1">
    <citation type="journal article" date="2017" name="Cell">
        <title>Insights into land plant evolution garnered from the Marchantia polymorpha genome.</title>
        <authorList>
            <person name="Bowman J.L."/>
            <person name="Kohchi T."/>
            <person name="Yamato K.T."/>
            <person name="Jenkins J."/>
            <person name="Shu S."/>
            <person name="Ishizaki K."/>
            <person name="Yamaoka S."/>
            <person name="Nishihama R."/>
            <person name="Nakamura Y."/>
            <person name="Berger F."/>
            <person name="Adam C."/>
            <person name="Aki S.S."/>
            <person name="Althoff F."/>
            <person name="Araki T."/>
            <person name="Arteaga-Vazquez M.A."/>
            <person name="Balasubrmanian S."/>
            <person name="Barry K."/>
            <person name="Bauer D."/>
            <person name="Boehm C.R."/>
            <person name="Briginshaw L."/>
            <person name="Caballero-Perez J."/>
            <person name="Catarino B."/>
            <person name="Chen F."/>
            <person name="Chiyoda S."/>
            <person name="Chovatia M."/>
            <person name="Davies K.M."/>
            <person name="Delmans M."/>
            <person name="Demura T."/>
            <person name="Dierschke T."/>
            <person name="Dolan L."/>
            <person name="Dorantes-Acosta A.E."/>
            <person name="Eklund D.M."/>
            <person name="Florent S.N."/>
            <person name="Flores-Sandoval E."/>
            <person name="Fujiyama A."/>
            <person name="Fukuzawa H."/>
            <person name="Galik B."/>
            <person name="Grimanelli D."/>
            <person name="Grimwood J."/>
            <person name="Grossniklaus U."/>
            <person name="Hamada T."/>
            <person name="Haseloff J."/>
            <person name="Hetherington A.J."/>
            <person name="Higo A."/>
            <person name="Hirakawa Y."/>
            <person name="Hundley H.N."/>
            <person name="Ikeda Y."/>
            <person name="Inoue K."/>
            <person name="Inoue S.I."/>
            <person name="Ishida S."/>
            <person name="Jia Q."/>
            <person name="Kakita M."/>
            <person name="Kanazawa T."/>
            <person name="Kawai Y."/>
            <person name="Kawashima T."/>
            <person name="Kennedy M."/>
            <person name="Kinose K."/>
            <person name="Kinoshita T."/>
            <person name="Kohara Y."/>
            <person name="Koide E."/>
            <person name="Komatsu K."/>
            <person name="Kopischke S."/>
            <person name="Kubo M."/>
            <person name="Kyozuka J."/>
            <person name="Lagercrantz U."/>
            <person name="Lin S.S."/>
            <person name="Lindquist E."/>
            <person name="Lipzen A.M."/>
            <person name="Lu C.W."/>
            <person name="De Luna E."/>
            <person name="Martienssen R.A."/>
            <person name="Minamino N."/>
            <person name="Mizutani M."/>
            <person name="Mizutani M."/>
            <person name="Mochizuki N."/>
            <person name="Monte I."/>
            <person name="Mosher R."/>
            <person name="Nagasaki H."/>
            <person name="Nakagami H."/>
            <person name="Naramoto S."/>
            <person name="Nishitani K."/>
            <person name="Ohtani M."/>
            <person name="Okamoto T."/>
            <person name="Okumura M."/>
            <person name="Phillips J."/>
            <person name="Pollak B."/>
            <person name="Reinders A."/>
            <person name="Rovekamp M."/>
            <person name="Sano R."/>
            <person name="Sawa S."/>
            <person name="Schmid M.W."/>
            <person name="Shirakawa M."/>
            <person name="Solano R."/>
            <person name="Spunde A."/>
            <person name="Suetsugu N."/>
            <person name="Sugano S."/>
            <person name="Sugiyama A."/>
            <person name="Sun R."/>
            <person name="Suzuki Y."/>
            <person name="Takenaka M."/>
            <person name="Takezawa D."/>
            <person name="Tomogane H."/>
            <person name="Tsuzuki M."/>
            <person name="Ueda T."/>
            <person name="Umeda M."/>
            <person name="Ward J.M."/>
            <person name="Watanabe Y."/>
            <person name="Yazaki K."/>
            <person name="Yokoyama R."/>
            <person name="Yoshitake Y."/>
            <person name="Yotsui I."/>
            <person name="Zachgo S."/>
            <person name="Schmutz J."/>
        </authorList>
    </citation>
    <scope>NUCLEOTIDE SEQUENCE [LARGE SCALE GENOMIC DNA]</scope>
    <source>
        <strain evidence="2">Tak-1</strain>
    </source>
</reference>
<keyword evidence="2" id="KW-1185">Reference proteome</keyword>